<accession>A0AAP2RD74</accession>
<feature type="transmembrane region" description="Helical" evidence="7">
    <location>
        <begin position="59"/>
        <end position="77"/>
    </location>
</feature>
<reference evidence="9 10" key="1">
    <citation type="submission" date="2017-11" db="EMBL/GenBank/DDBJ databases">
        <title>Isolation and Characterization of Family Methanocellaceae Species from Potential Methane Hydrate Area Offshore Southwestern Taiwan.</title>
        <authorList>
            <person name="Zhang W.-L."/>
            <person name="Chen W.-C."/>
            <person name="Lai M.-C."/>
            <person name="Chen S.-C."/>
        </authorList>
    </citation>
    <scope>NUCLEOTIDE SEQUENCE [LARGE SCALE GENOMIC DNA]</scope>
    <source>
        <strain evidence="9 10">CWC-04</strain>
    </source>
</reference>
<feature type="transmembrane region" description="Helical" evidence="7">
    <location>
        <begin position="18"/>
        <end position="39"/>
    </location>
</feature>
<dbReference type="PANTHER" id="PTHR30221:SF1">
    <property type="entry name" value="SMALL-CONDUCTANCE MECHANOSENSITIVE CHANNEL"/>
    <property type="match status" value="1"/>
</dbReference>
<evidence type="ECO:0000256" key="2">
    <source>
        <dbReference type="ARBA" id="ARBA00008017"/>
    </source>
</evidence>
<feature type="transmembrane region" description="Helical" evidence="7">
    <location>
        <begin position="89"/>
        <end position="114"/>
    </location>
</feature>
<evidence type="ECO:0000259" key="8">
    <source>
        <dbReference type="Pfam" id="PF00924"/>
    </source>
</evidence>
<evidence type="ECO:0000313" key="10">
    <source>
        <dbReference type="Proteomes" id="UP001320159"/>
    </source>
</evidence>
<comment type="subcellular location">
    <subcellularLocation>
        <location evidence="1">Cell membrane</location>
        <topology evidence="1">Multi-pass membrane protein</topology>
    </subcellularLocation>
</comment>
<evidence type="ECO:0000313" key="9">
    <source>
        <dbReference type="EMBL" id="MCD1295278.1"/>
    </source>
</evidence>
<gene>
    <name evidence="9" type="ORF">CUJ83_09730</name>
</gene>
<name>A0AAP2RD74_9EURY</name>
<comment type="similarity">
    <text evidence="2">Belongs to the MscS (TC 1.A.23) family.</text>
</comment>
<dbReference type="Proteomes" id="UP001320159">
    <property type="component" value="Unassembled WGS sequence"/>
</dbReference>
<evidence type="ECO:0000256" key="7">
    <source>
        <dbReference type="SAM" id="Phobius"/>
    </source>
</evidence>
<dbReference type="EMBL" id="PGCK01000007">
    <property type="protein sequence ID" value="MCD1295278.1"/>
    <property type="molecule type" value="Genomic_DNA"/>
</dbReference>
<keyword evidence="4 7" id="KW-0812">Transmembrane</keyword>
<dbReference type="PANTHER" id="PTHR30221">
    <property type="entry name" value="SMALL-CONDUCTANCE MECHANOSENSITIVE CHANNEL"/>
    <property type="match status" value="1"/>
</dbReference>
<organism evidence="9 10">
    <name type="scientific">Methanooceanicella nereidis</name>
    <dbReference type="NCBI Taxonomy" id="2052831"/>
    <lineage>
        <taxon>Archaea</taxon>
        <taxon>Methanobacteriati</taxon>
        <taxon>Methanobacteriota</taxon>
        <taxon>Stenosarchaea group</taxon>
        <taxon>Methanomicrobia</taxon>
        <taxon>Methanocellales</taxon>
        <taxon>Methanocellaceae</taxon>
        <taxon>Methanooceanicella</taxon>
    </lineage>
</organism>
<evidence type="ECO:0000256" key="3">
    <source>
        <dbReference type="ARBA" id="ARBA00022475"/>
    </source>
</evidence>
<sequence length="281" mass="32263">MEEDLLQKLLSQISYDKIIFAIVVIILAYLITRLITFTFSRFSEKLGYYRITIKMIIPLLKFVVWTVSLMIIFGMTFELSSSEILAFSGLLGAALGFGLKDVFASIIGGIVITIEKPFNIGDKIRYKDYYGEVTDIGLRATKMITPFGDKVTLPNYLIFQDAIASANAGDIEMLVIIDIFVDSRSDYQLAMKIFEEAVITSKYFFINKDHPYVILLQDFPFYKRIRAKAYVHDLRKEFDYMSDVTSRVWKEFEKYDIRPPEPGVIEQVSGQESTYSKHSLA</sequence>
<evidence type="ECO:0000256" key="5">
    <source>
        <dbReference type="ARBA" id="ARBA00022989"/>
    </source>
</evidence>
<dbReference type="Gene3D" id="2.30.30.60">
    <property type="match status" value="1"/>
</dbReference>
<proteinExistence type="inferred from homology"/>
<dbReference type="InterPro" id="IPR045275">
    <property type="entry name" value="MscS_archaea/bacteria_type"/>
</dbReference>
<dbReference type="GO" id="GO:0005886">
    <property type="term" value="C:plasma membrane"/>
    <property type="evidence" value="ECO:0007669"/>
    <property type="project" value="UniProtKB-SubCell"/>
</dbReference>
<dbReference type="Pfam" id="PF00924">
    <property type="entry name" value="MS_channel_2nd"/>
    <property type="match status" value="1"/>
</dbReference>
<dbReference type="SUPFAM" id="SSF82861">
    <property type="entry name" value="Mechanosensitive channel protein MscS (YggB), transmembrane region"/>
    <property type="match status" value="1"/>
</dbReference>
<keyword evidence="3" id="KW-1003">Cell membrane</keyword>
<dbReference type="SUPFAM" id="SSF50182">
    <property type="entry name" value="Sm-like ribonucleoproteins"/>
    <property type="match status" value="1"/>
</dbReference>
<dbReference type="RefSeq" id="WP_230742129.1">
    <property type="nucleotide sequence ID" value="NZ_PGCK01000007.1"/>
</dbReference>
<comment type="caution">
    <text evidence="9">The sequence shown here is derived from an EMBL/GenBank/DDBJ whole genome shotgun (WGS) entry which is preliminary data.</text>
</comment>
<dbReference type="InterPro" id="IPR023408">
    <property type="entry name" value="MscS_beta-dom_sf"/>
</dbReference>
<dbReference type="AlphaFoldDB" id="A0AAP2RD74"/>
<evidence type="ECO:0000256" key="6">
    <source>
        <dbReference type="ARBA" id="ARBA00023136"/>
    </source>
</evidence>
<dbReference type="InterPro" id="IPR010920">
    <property type="entry name" value="LSM_dom_sf"/>
</dbReference>
<keyword evidence="10" id="KW-1185">Reference proteome</keyword>
<dbReference type="SUPFAM" id="SSF82689">
    <property type="entry name" value="Mechanosensitive channel protein MscS (YggB), C-terminal domain"/>
    <property type="match status" value="1"/>
</dbReference>
<dbReference type="GO" id="GO:0008381">
    <property type="term" value="F:mechanosensitive monoatomic ion channel activity"/>
    <property type="evidence" value="ECO:0007669"/>
    <property type="project" value="InterPro"/>
</dbReference>
<keyword evidence="6 7" id="KW-0472">Membrane</keyword>
<keyword evidence="5 7" id="KW-1133">Transmembrane helix</keyword>
<evidence type="ECO:0000256" key="4">
    <source>
        <dbReference type="ARBA" id="ARBA00022692"/>
    </source>
</evidence>
<dbReference type="InterPro" id="IPR006685">
    <property type="entry name" value="MscS_channel_2nd"/>
</dbReference>
<dbReference type="InterPro" id="IPR011066">
    <property type="entry name" value="MscS_channel_C_sf"/>
</dbReference>
<dbReference type="Gene3D" id="1.10.287.1260">
    <property type="match status" value="1"/>
</dbReference>
<protein>
    <submittedName>
        <fullName evidence="9">Mechanosensitive ion channel protein MscS</fullName>
    </submittedName>
</protein>
<feature type="domain" description="Mechanosensitive ion channel MscS" evidence="8">
    <location>
        <begin position="101"/>
        <end position="163"/>
    </location>
</feature>
<dbReference type="InterPro" id="IPR011014">
    <property type="entry name" value="MscS_channel_TM-2"/>
</dbReference>
<evidence type="ECO:0000256" key="1">
    <source>
        <dbReference type="ARBA" id="ARBA00004651"/>
    </source>
</evidence>